<keyword evidence="4" id="KW-0489">Methyltransferase</keyword>
<dbReference type="GO" id="GO:0004719">
    <property type="term" value="F:protein-L-isoaspartate (D-aspartate) O-methyltransferase activity"/>
    <property type="evidence" value="ECO:0007669"/>
    <property type="project" value="InterPro"/>
</dbReference>
<gene>
    <name evidence="4" type="ordered locus">Acry_1780</name>
</gene>
<protein>
    <recommendedName>
        <fullName evidence="2">Protein-L-isoaspartate O-methyltransferase</fullName>
    </recommendedName>
    <alternativeName>
        <fullName evidence="3">Protein L-isoaspartyl methyltransferase</fullName>
    </alternativeName>
</protein>
<dbReference type="eggNOG" id="COG2518">
    <property type="taxonomic scope" value="Bacteria"/>
</dbReference>
<evidence type="ECO:0000313" key="4">
    <source>
        <dbReference type="EMBL" id="ABQ30983.1"/>
    </source>
</evidence>
<evidence type="ECO:0000256" key="1">
    <source>
        <dbReference type="ARBA" id="ARBA00005369"/>
    </source>
</evidence>
<dbReference type="Gene3D" id="3.40.50.150">
    <property type="entry name" value="Vaccinia Virus protein VP39"/>
    <property type="match status" value="1"/>
</dbReference>
<dbReference type="RefSeq" id="WP_011942482.1">
    <property type="nucleotide sequence ID" value="NC_009484.1"/>
</dbReference>
<dbReference type="AlphaFoldDB" id="A5FZF1"/>
<dbReference type="KEGG" id="acr:Acry_1780"/>
<evidence type="ECO:0000313" key="5">
    <source>
        <dbReference type="Proteomes" id="UP000000245"/>
    </source>
</evidence>
<dbReference type="Pfam" id="PF01135">
    <property type="entry name" value="PCMT"/>
    <property type="match status" value="1"/>
</dbReference>
<proteinExistence type="inferred from homology"/>
<dbReference type="PANTHER" id="PTHR11579:SF18">
    <property type="entry name" value="PROTEIN-L-ISOASPARTATE O-METHYLTRANSFERASE"/>
    <property type="match status" value="1"/>
</dbReference>
<evidence type="ECO:0000256" key="2">
    <source>
        <dbReference type="ARBA" id="ARBA00013346"/>
    </source>
</evidence>
<dbReference type="PANTHER" id="PTHR11579">
    <property type="entry name" value="PROTEIN-L-ISOASPARTATE O-METHYLTRANSFERASE"/>
    <property type="match status" value="1"/>
</dbReference>
<dbReference type="SUPFAM" id="SSF53335">
    <property type="entry name" value="S-adenosyl-L-methionine-dependent methyltransferases"/>
    <property type="match status" value="1"/>
</dbReference>
<dbReference type="GO" id="GO:0032259">
    <property type="term" value="P:methylation"/>
    <property type="evidence" value="ECO:0007669"/>
    <property type="project" value="UniProtKB-KW"/>
</dbReference>
<keyword evidence="4" id="KW-0808">Transferase</keyword>
<dbReference type="GO" id="GO:0005737">
    <property type="term" value="C:cytoplasm"/>
    <property type="evidence" value="ECO:0007669"/>
    <property type="project" value="TreeGrafter"/>
</dbReference>
<dbReference type="InterPro" id="IPR000682">
    <property type="entry name" value="PCMT"/>
</dbReference>
<dbReference type="Proteomes" id="UP000000245">
    <property type="component" value="Chromosome"/>
</dbReference>
<organism evidence="4 5">
    <name type="scientific">Acidiphilium cryptum (strain JF-5)</name>
    <dbReference type="NCBI Taxonomy" id="349163"/>
    <lineage>
        <taxon>Bacteria</taxon>
        <taxon>Pseudomonadati</taxon>
        <taxon>Pseudomonadota</taxon>
        <taxon>Alphaproteobacteria</taxon>
        <taxon>Acetobacterales</taxon>
        <taxon>Acidocellaceae</taxon>
        <taxon>Acidiphilium</taxon>
    </lineage>
</organism>
<dbReference type="InterPro" id="IPR029063">
    <property type="entry name" value="SAM-dependent_MTases_sf"/>
</dbReference>
<name>A5FZF1_ACICJ</name>
<sequence>MSDNERYFRDARTLMVDGQIRPNNIADDRVITAMRTIRRERFCPPAQTGRAYSDADLPLGHGRFMPAPLTIARLAQAAATHPGTRVLVVGANTGYGAAVLASGGAAVVALEEDEALRAMAAEALAAEAADVRLVAGPLAAGAPAQAPFDVIVIEGAVDMLPAAFAAQLAPGGRLVTILNDDGIGRLVVAEAVGGAFAHRTLADRNAPLLASFQRKAAFSF</sequence>
<evidence type="ECO:0000256" key="3">
    <source>
        <dbReference type="ARBA" id="ARBA00030757"/>
    </source>
</evidence>
<keyword evidence="5" id="KW-1185">Reference proteome</keyword>
<comment type="similarity">
    <text evidence="1">Belongs to the methyltransferase superfamily. L-isoaspartyl/D-aspartyl protein methyltransferase family.</text>
</comment>
<dbReference type="STRING" id="349163.Acry_1780"/>
<reference evidence="4 5" key="1">
    <citation type="submission" date="2007-05" db="EMBL/GenBank/DDBJ databases">
        <title>Complete sequence of chromosome of Acidiphilium cryptum JF-5.</title>
        <authorList>
            <consortium name="US DOE Joint Genome Institute"/>
            <person name="Copeland A."/>
            <person name="Lucas S."/>
            <person name="Lapidus A."/>
            <person name="Barry K."/>
            <person name="Detter J.C."/>
            <person name="Glavina del Rio T."/>
            <person name="Hammon N."/>
            <person name="Israni S."/>
            <person name="Dalin E."/>
            <person name="Tice H."/>
            <person name="Pitluck S."/>
            <person name="Sims D."/>
            <person name="Brettin T."/>
            <person name="Bruce D."/>
            <person name="Han C."/>
            <person name="Schmutz J."/>
            <person name="Larimer F."/>
            <person name="Land M."/>
            <person name="Hauser L."/>
            <person name="Kyrpides N."/>
            <person name="Kim E."/>
            <person name="Magnuson T."/>
            <person name="Richardson P."/>
        </authorList>
    </citation>
    <scope>NUCLEOTIDE SEQUENCE [LARGE SCALE GENOMIC DNA]</scope>
    <source>
        <strain evidence="4 5">JF-5</strain>
    </source>
</reference>
<dbReference type="EMBL" id="CP000697">
    <property type="protein sequence ID" value="ABQ30983.1"/>
    <property type="molecule type" value="Genomic_DNA"/>
</dbReference>
<accession>A5FZF1</accession>
<dbReference type="HOGENOM" id="CLU_055432_2_1_5"/>